<evidence type="ECO:0000256" key="3">
    <source>
        <dbReference type="ARBA" id="ARBA00022759"/>
    </source>
</evidence>
<feature type="domain" description="Endoribonuclease YicC-like C-terminal" evidence="7">
    <location>
        <begin position="172"/>
        <end position="286"/>
    </location>
</feature>
<organism evidence="8 9">
    <name type="scientific">Pseudomarimonas arenosa</name>
    <dbReference type="NCBI Taxonomy" id="2774145"/>
    <lineage>
        <taxon>Bacteria</taxon>
        <taxon>Pseudomonadati</taxon>
        <taxon>Pseudomonadota</taxon>
        <taxon>Gammaproteobacteria</taxon>
        <taxon>Lysobacterales</taxon>
        <taxon>Lysobacteraceae</taxon>
        <taxon>Pseudomarimonas</taxon>
    </lineage>
</organism>
<dbReference type="PANTHER" id="PTHR30636">
    <property type="entry name" value="UPF0701 PROTEIN YICC"/>
    <property type="match status" value="1"/>
</dbReference>
<dbReference type="PANTHER" id="PTHR30636:SF3">
    <property type="entry name" value="UPF0701 PROTEIN YICC"/>
    <property type="match status" value="1"/>
</dbReference>
<reference evidence="8 9" key="1">
    <citation type="submission" date="2020-09" db="EMBL/GenBank/DDBJ databases">
        <title>Pseudoxanthomonas sp. CAU 1598 isolated from sand of Yaerae Beach.</title>
        <authorList>
            <person name="Kim W."/>
        </authorList>
    </citation>
    <scope>NUCLEOTIDE SEQUENCE [LARGE SCALE GENOMIC DNA]</scope>
    <source>
        <strain evidence="8 9">CAU 1598</strain>
    </source>
</reference>
<dbReference type="NCBIfam" id="TIGR00255">
    <property type="entry name" value="YicC/YloC family endoribonuclease"/>
    <property type="match status" value="1"/>
</dbReference>
<dbReference type="InterPro" id="IPR013527">
    <property type="entry name" value="YicC-like_N"/>
</dbReference>
<protein>
    <submittedName>
        <fullName evidence="8">YicC family protein</fullName>
    </submittedName>
</protein>
<keyword evidence="3" id="KW-0255">Endonuclease</keyword>
<evidence type="ECO:0000256" key="1">
    <source>
        <dbReference type="ARBA" id="ARBA00001968"/>
    </source>
</evidence>
<dbReference type="Pfam" id="PF08340">
    <property type="entry name" value="YicC-like_C"/>
    <property type="match status" value="1"/>
</dbReference>
<comment type="similarity">
    <text evidence="5">Belongs to the YicC/YloC family.</text>
</comment>
<proteinExistence type="inferred from homology"/>
<dbReference type="GO" id="GO:0016787">
    <property type="term" value="F:hydrolase activity"/>
    <property type="evidence" value="ECO:0007669"/>
    <property type="project" value="UniProtKB-KW"/>
</dbReference>
<keyword evidence="9" id="KW-1185">Reference proteome</keyword>
<dbReference type="Pfam" id="PF03755">
    <property type="entry name" value="YicC-like_N"/>
    <property type="match status" value="1"/>
</dbReference>
<dbReference type="RefSeq" id="WP_192028359.1">
    <property type="nucleotide sequence ID" value="NZ_JACYTR010000006.1"/>
</dbReference>
<evidence type="ECO:0000259" key="7">
    <source>
        <dbReference type="Pfam" id="PF08340"/>
    </source>
</evidence>
<dbReference type="GO" id="GO:0004521">
    <property type="term" value="F:RNA endonuclease activity"/>
    <property type="evidence" value="ECO:0007669"/>
    <property type="project" value="InterPro"/>
</dbReference>
<dbReference type="EMBL" id="JACYTR010000006">
    <property type="protein sequence ID" value="MBD8525009.1"/>
    <property type="molecule type" value="Genomic_DNA"/>
</dbReference>
<evidence type="ECO:0000313" key="8">
    <source>
        <dbReference type="EMBL" id="MBD8525009.1"/>
    </source>
</evidence>
<evidence type="ECO:0000256" key="5">
    <source>
        <dbReference type="ARBA" id="ARBA00035648"/>
    </source>
</evidence>
<dbReference type="InterPro" id="IPR013551">
    <property type="entry name" value="YicC-like_C"/>
</dbReference>
<keyword evidence="2" id="KW-0540">Nuclease</keyword>
<comment type="caution">
    <text evidence="8">The sequence shown here is derived from an EMBL/GenBank/DDBJ whole genome shotgun (WGS) entry which is preliminary data.</text>
</comment>
<evidence type="ECO:0000256" key="4">
    <source>
        <dbReference type="ARBA" id="ARBA00022801"/>
    </source>
</evidence>
<evidence type="ECO:0000256" key="2">
    <source>
        <dbReference type="ARBA" id="ARBA00022722"/>
    </source>
</evidence>
<comment type="cofactor">
    <cofactor evidence="1">
        <name>a divalent metal cation</name>
        <dbReference type="ChEBI" id="CHEBI:60240"/>
    </cofactor>
</comment>
<name>A0AAW3ZIF2_9GAMM</name>
<dbReference type="InterPro" id="IPR005229">
    <property type="entry name" value="YicC/YloC-like"/>
</dbReference>
<dbReference type="AlphaFoldDB" id="A0AAW3ZIF2"/>
<dbReference type="Proteomes" id="UP000613768">
    <property type="component" value="Unassembled WGS sequence"/>
</dbReference>
<evidence type="ECO:0000313" key="9">
    <source>
        <dbReference type="Proteomes" id="UP000613768"/>
    </source>
</evidence>
<evidence type="ECO:0000259" key="6">
    <source>
        <dbReference type="Pfam" id="PF03755"/>
    </source>
</evidence>
<feature type="domain" description="Endoribonuclease YicC-like N-terminal" evidence="6">
    <location>
        <begin position="2"/>
        <end position="152"/>
    </location>
</feature>
<accession>A0AAW3ZIF2</accession>
<gene>
    <name evidence="8" type="ORF">IFO71_04570</name>
</gene>
<keyword evidence="4" id="KW-0378">Hydrolase</keyword>
<sequence>MIRSMTAYGMAEAQLPFGWLSIELRAVNHRYLDLSLRVAEECRALEPLLREQIAAKVQRGKLDCTLRFRESAEGGEFSINRTALDRLADLAKQCEQRFARLQVDFAELLKLPGVLERGGIDAEALQAAVAEVLQRALTSFAEAREREGEKLAELMRERLDGIEQWISQLRQWLPEIRHALELRMRGKLEELKVAVDPARIEQELVLQVQKIDVDEELDRLQVHVEEARRVLKLREPIGRRLDFLMQEFNREANTLGSKSVDSRTTQASVELKVLIEQLREQVQNIE</sequence>